<evidence type="ECO:0000313" key="2">
    <source>
        <dbReference type="Proteomes" id="UP000002421"/>
    </source>
</evidence>
<name>B3FIX3_BP201</name>
<dbReference type="RefSeq" id="YP_001956834.1">
    <property type="nucleotide sequence ID" value="NC_010821.1"/>
</dbReference>
<protein>
    <submittedName>
        <fullName evidence="1">Uncharacterized protein</fullName>
    </submittedName>
</protein>
<gene>
    <name evidence="1" type="ORF">201phi2-1p110</name>
</gene>
<keyword evidence="2" id="KW-1185">Reference proteome</keyword>
<organism evidence="1 2">
    <name type="scientific">Pseudomonas phage 201phi2-1</name>
    <name type="common">Pseudomonas chlororaphis phage 201phi2-1</name>
    <dbReference type="NCBI Taxonomy" id="198110"/>
    <lineage>
        <taxon>Viruses</taxon>
        <taxon>Duplodnaviria</taxon>
        <taxon>Heunggongvirae</taxon>
        <taxon>Uroviricota</taxon>
        <taxon>Caudoviricetes</taxon>
        <taxon>Chimalliviridae</taxon>
        <taxon>Serwervirus</taxon>
        <taxon>Serwervirus 201phi21</taxon>
    </lineage>
</organism>
<reference evidence="1 2" key="1">
    <citation type="journal article" date="2008" name="Virology">
        <title>Characterization of Pseudomonas chlororaphis myovirus 201varphi2-1 via genomic sequencing, mass spectrometry, and electron microscopy.</title>
        <authorList>
            <person name="Thomas J.A."/>
            <person name="Rolando M.R."/>
            <person name="Carroll C.A."/>
            <person name="Shen P.S."/>
            <person name="Belnap D.M."/>
            <person name="Weintraub S.T."/>
            <person name="Serwer P."/>
            <person name="Hardies S.C."/>
        </authorList>
    </citation>
    <scope>NUCLEOTIDE SEQUENCE</scope>
</reference>
<sequence>MSRIKEIQPTPVKHITLICRTERVANAVRKPWYAITDKGEFPIKAGGEPDNLDVLVRPFYRFTNDRPEGQNICVIGVYAGIPGYRWDIEISESMDILSICDSVSGDEMDAITIPLDHPALALFRIECPLNYVFDK</sequence>
<dbReference type="EMBL" id="EU197055">
    <property type="protein sequence ID" value="ABY62942.1"/>
    <property type="molecule type" value="Genomic_DNA"/>
</dbReference>
<organismHost>
    <name type="scientific">Pseudomonas chlororaphis</name>
    <dbReference type="NCBI Taxonomy" id="587753"/>
</organismHost>
<accession>B3FIX3</accession>
<dbReference type="Proteomes" id="UP000002421">
    <property type="component" value="Segment"/>
</dbReference>
<dbReference type="KEGG" id="vg:6372371"/>
<proteinExistence type="predicted"/>
<evidence type="ECO:0000313" key="1">
    <source>
        <dbReference type="EMBL" id="ABY62942.1"/>
    </source>
</evidence>